<proteinExistence type="predicted"/>
<comment type="caution">
    <text evidence="13">The sequence shown here is derived from an EMBL/GenBank/DDBJ whole genome shotgun (WGS) entry which is preliminary data.</text>
</comment>
<evidence type="ECO:0000256" key="7">
    <source>
        <dbReference type="ARBA" id="ARBA00023043"/>
    </source>
</evidence>
<keyword evidence="2" id="KW-0813">Transport</keyword>
<evidence type="ECO:0000256" key="1">
    <source>
        <dbReference type="ARBA" id="ARBA00004141"/>
    </source>
</evidence>
<organism evidence="13 14">
    <name type="scientific">Apolygus lucorum</name>
    <name type="common">Small green plant bug</name>
    <name type="synonym">Lygocoris lucorum</name>
    <dbReference type="NCBI Taxonomy" id="248454"/>
    <lineage>
        <taxon>Eukaryota</taxon>
        <taxon>Metazoa</taxon>
        <taxon>Ecdysozoa</taxon>
        <taxon>Arthropoda</taxon>
        <taxon>Hexapoda</taxon>
        <taxon>Insecta</taxon>
        <taxon>Pterygota</taxon>
        <taxon>Neoptera</taxon>
        <taxon>Paraneoptera</taxon>
        <taxon>Hemiptera</taxon>
        <taxon>Heteroptera</taxon>
        <taxon>Panheteroptera</taxon>
        <taxon>Cimicomorpha</taxon>
        <taxon>Miridae</taxon>
        <taxon>Mirini</taxon>
        <taxon>Apolygus</taxon>
    </lineage>
</organism>
<evidence type="ECO:0000256" key="9">
    <source>
        <dbReference type="ARBA" id="ARBA00023136"/>
    </source>
</evidence>
<feature type="domain" description="Ion transport" evidence="12">
    <location>
        <begin position="731"/>
        <end position="962"/>
    </location>
</feature>
<dbReference type="InterPro" id="IPR052076">
    <property type="entry name" value="TRP_cation_channel"/>
</dbReference>
<dbReference type="PROSITE" id="PS50088">
    <property type="entry name" value="ANK_REPEAT"/>
    <property type="match status" value="7"/>
</dbReference>
<keyword evidence="10" id="KW-0325">Glycoprotein</keyword>
<keyword evidence="8" id="KW-0406">Ion transport</keyword>
<dbReference type="InterPro" id="IPR036770">
    <property type="entry name" value="Ankyrin_rpt-contain_sf"/>
</dbReference>
<keyword evidence="4" id="KW-0812">Transmembrane</keyword>
<evidence type="ECO:0000256" key="4">
    <source>
        <dbReference type="ARBA" id="ARBA00022692"/>
    </source>
</evidence>
<evidence type="ECO:0000313" key="14">
    <source>
        <dbReference type="Proteomes" id="UP000466442"/>
    </source>
</evidence>
<dbReference type="Pfam" id="PF00023">
    <property type="entry name" value="Ank"/>
    <property type="match status" value="2"/>
</dbReference>
<sequence>MNSTRYLSVPTCEVELDDINGRSFERQPSLTTSVGSAETGRRVRQHNDRRRERLNTELLNAVSHKDVVQVKKLISDGASGGACCRRSGITALHLAASLGDVSTLSILLDSGADARVRDGKGREAAHLASWAGQTGILECLANEDPGIINCRVERSTISDDQEILDSWNHSHEAFDTIIPIELDYGITPLHLACMRGHAPCVDFLLRRGANIEAQTAKELTPIDVAGLHLAEPGVANDIPKSTVGDIPEEGLGSFRAVAFKVTNLPKKKPEVRNPLLRIYEELVRNGATMPKGRVLRSAEMRSAVQTKKVTTPLHSGVKTGDIEVIRFLLNNGACLMAWNSEEETALHLAVREKLYDPLKEMLYWDADQLENDEIHWESKVDVRDSRGLTPLLLAAQLQWSDGVALLLEEGADVTLTSNKNETVLHYAARLGDDRMMNEFLSAPNSSKILERRDDQHYTPVCYAVESKSLDCLKVLSNSKANLAITVPGNLTMLHKAADNDSPDIIAFLLRDESVKQQGLVNKVCRIEKGGVAPLHIAALKGFHECARELIQGGCDISVKTLEESHRSSTALHLAARQGHLSTVELILMRDTKSHTARDGDYWTPLHIAAARGHSQCVKLLLWCNADLAAAVRDESGKKTAVDLIMLCIPQPVDFLEGILDSYITFDGESMTEDNAKITIKYDLLVPDDRCERQLRVMNALLNCDKIDTIQKLLLHPVIETFLYLKWRKLRMFFVLIMFLYVIMTVSLTIYAHLMYVEKTSNPLSLDCANVASCVMIFFDFIVLFLEIMNLLQLRRFYIRDFESLIKWGMIITCFVVGMADPTYNWTKYVAATAVLLSWIELLFLLARCPSWGYYVLMFSRVAVNVLKVLSTFVLLFIGFTFSFLILFEGTEPFRNFFESFIKVLVMTLEFDYQNMFEPVKGVTALSITGRLIFISFVVLVSIVMMNLMLGLAVSDISTLKAQGKTQRLVKQTQFLSLLEIIVYNRTLKKLLPLKIYKPFEHRRAVDDKIIVHPAKPIESINHSLPKNLREAVIDSIWSKTQSNEVEVSINLQDIHHKIEDLAEKVKCGSSSSSSSDGKEIYLQPLLSVLKDIQQEQEEMKAILNELRTRTGGPALYNQVMRDNDRTFRM</sequence>
<keyword evidence="9" id="KW-0472">Membrane</keyword>
<evidence type="ECO:0000313" key="13">
    <source>
        <dbReference type="EMBL" id="KAF6212517.1"/>
    </source>
</evidence>
<dbReference type="PANTHER" id="PTHR47143">
    <property type="entry name" value="TRANSIENT RECEPTOR POTENTIAL CATION CHANNEL PROTEIN PAINLESS"/>
    <property type="match status" value="1"/>
</dbReference>
<evidence type="ECO:0000256" key="5">
    <source>
        <dbReference type="ARBA" id="ARBA00022737"/>
    </source>
</evidence>
<keyword evidence="11" id="KW-0407">Ion channel</keyword>
<evidence type="ECO:0000259" key="12">
    <source>
        <dbReference type="Pfam" id="PF00520"/>
    </source>
</evidence>
<dbReference type="PROSITE" id="PS50297">
    <property type="entry name" value="ANK_REP_REGION"/>
    <property type="match status" value="7"/>
</dbReference>
<keyword evidence="6" id="KW-1133">Transmembrane helix</keyword>
<gene>
    <name evidence="13" type="ORF">GE061_013040</name>
</gene>
<evidence type="ECO:0000256" key="10">
    <source>
        <dbReference type="ARBA" id="ARBA00023180"/>
    </source>
</evidence>
<dbReference type="Gene3D" id="1.10.287.70">
    <property type="match status" value="1"/>
</dbReference>
<evidence type="ECO:0000256" key="3">
    <source>
        <dbReference type="ARBA" id="ARBA00022606"/>
    </source>
</evidence>
<reference evidence="13" key="1">
    <citation type="journal article" date="2021" name="Mol. Ecol. Resour.">
        <title>Apolygus lucorum genome provides insights into omnivorousness and mesophyll feeding.</title>
        <authorList>
            <person name="Liu Y."/>
            <person name="Liu H."/>
            <person name="Wang H."/>
            <person name="Huang T."/>
            <person name="Liu B."/>
            <person name="Yang B."/>
            <person name="Yin L."/>
            <person name="Li B."/>
            <person name="Zhang Y."/>
            <person name="Zhang S."/>
            <person name="Jiang F."/>
            <person name="Zhang X."/>
            <person name="Ren Y."/>
            <person name="Wang B."/>
            <person name="Wang S."/>
            <person name="Lu Y."/>
            <person name="Wu K."/>
            <person name="Fan W."/>
            <person name="Wang G."/>
        </authorList>
    </citation>
    <scope>NUCLEOTIDE SEQUENCE</scope>
    <source>
        <strain evidence="13">12Hb</strain>
    </source>
</reference>
<keyword evidence="14" id="KW-1185">Reference proteome</keyword>
<dbReference type="Pfam" id="PF00520">
    <property type="entry name" value="Ion_trans"/>
    <property type="match status" value="1"/>
</dbReference>
<dbReference type="GO" id="GO:0005216">
    <property type="term" value="F:monoatomic ion channel activity"/>
    <property type="evidence" value="ECO:0007669"/>
    <property type="project" value="InterPro"/>
</dbReference>
<accession>A0A6A4K1U0</accession>
<keyword evidence="5" id="KW-0677">Repeat</keyword>
<dbReference type="Pfam" id="PF12796">
    <property type="entry name" value="Ank_2"/>
    <property type="match status" value="3"/>
</dbReference>
<evidence type="ECO:0000256" key="11">
    <source>
        <dbReference type="ARBA" id="ARBA00023303"/>
    </source>
</evidence>
<dbReference type="Proteomes" id="UP000466442">
    <property type="component" value="Unassembled WGS sequence"/>
</dbReference>
<dbReference type="OrthoDB" id="5402602at2759"/>
<comment type="subcellular location">
    <subcellularLocation>
        <location evidence="1">Membrane</location>
        <topology evidence="1">Multi-pass membrane protein</topology>
    </subcellularLocation>
</comment>
<dbReference type="InterPro" id="IPR005821">
    <property type="entry name" value="Ion_trans_dom"/>
</dbReference>
<evidence type="ECO:0000256" key="6">
    <source>
        <dbReference type="ARBA" id="ARBA00022989"/>
    </source>
</evidence>
<dbReference type="GO" id="GO:0034703">
    <property type="term" value="C:cation channel complex"/>
    <property type="evidence" value="ECO:0007669"/>
    <property type="project" value="UniProtKB-ARBA"/>
</dbReference>
<dbReference type="InterPro" id="IPR002110">
    <property type="entry name" value="Ankyrin_rpt"/>
</dbReference>
<dbReference type="EMBL" id="WIXP02000004">
    <property type="protein sequence ID" value="KAF6212517.1"/>
    <property type="molecule type" value="Genomic_DNA"/>
</dbReference>
<keyword evidence="3" id="KW-0716">Sensory transduction</keyword>
<dbReference type="AlphaFoldDB" id="A0A6A4K1U0"/>
<protein>
    <recommendedName>
        <fullName evidence="12">Ion transport domain-containing protein</fullName>
    </recommendedName>
</protein>
<dbReference type="SUPFAM" id="SSF48403">
    <property type="entry name" value="Ankyrin repeat"/>
    <property type="match status" value="2"/>
</dbReference>
<dbReference type="Gene3D" id="1.25.40.20">
    <property type="entry name" value="Ankyrin repeat-containing domain"/>
    <property type="match status" value="4"/>
</dbReference>
<keyword evidence="7" id="KW-0040">ANK repeat</keyword>
<evidence type="ECO:0000256" key="2">
    <source>
        <dbReference type="ARBA" id="ARBA00022448"/>
    </source>
</evidence>
<dbReference type="SMART" id="SM00248">
    <property type="entry name" value="ANK"/>
    <property type="match status" value="12"/>
</dbReference>
<dbReference type="PANTHER" id="PTHR47143:SF1">
    <property type="entry name" value="ION_TRANS DOMAIN-CONTAINING PROTEIN"/>
    <property type="match status" value="1"/>
</dbReference>
<name>A0A6A4K1U0_APOLU</name>
<evidence type="ECO:0000256" key="8">
    <source>
        <dbReference type="ARBA" id="ARBA00023065"/>
    </source>
</evidence>